<name>A0A8J2TXI1_9MICO</name>
<dbReference type="GO" id="GO:0070402">
    <property type="term" value="F:NADPH binding"/>
    <property type="evidence" value="ECO:0007669"/>
    <property type="project" value="TreeGrafter"/>
</dbReference>
<dbReference type="PANTHER" id="PTHR48106">
    <property type="entry name" value="QUINONE OXIDOREDUCTASE PIG3-RELATED"/>
    <property type="match status" value="1"/>
</dbReference>
<evidence type="ECO:0000256" key="1">
    <source>
        <dbReference type="ARBA" id="ARBA00022857"/>
    </source>
</evidence>
<dbReference type="InterPro" id="IPR014189">
    <property type="entry name" value="Quinone_OxRdtase_PIG3"/>
</dbReference>
<dbReference type="Pfam" id="PF08240">
    <property type="entry name" value="ADH_N"/>
    <property type="match status" value="1"/>
</dbReference>
<sequence length="346" mass="36149">MGTMKAITIRKPGGPEELVLGEVPDVQPGPGEVLIRVRACGVNRADLLQRQGFYDPPPGTSEIPGLEVSGTVAALGPGADEALTSTGAPWQLGDEVCALLSGGGLAELVAVPAGQLLPVPHGIGLLEAAALPEVHATVFSNVVQQARLQPGEWLLVHGGGSGIGTAVIQLARAIGARPIVTAGSEAKLQACRELGAEAAINYREQDFVEEVRRITDGHGADVILDVIGAKYLARNLAALAADGRLAIIGLQGGTRTEIDLRTVMSGRLTVSGTTLRARPPEQKARIVAGVREQVWPFLESGAIRPVIHEVLPLAQAARAHQILESGENIGKVLLSVPERPERNEDV</sequence>
<evidence type="ECO:0000259" key="3">
    <source>
        <dbReference type="SMART" id="SM00829"/>
    </source>
</evidence>
<dbReference type="PANTHER" id="PTHR48106:SF8">
    <property type="entry name" value="OS02G0805600 PROTEIN"/>
    <property type="match status" value="1"/>
</dbReference>
<dbReference type="Gene3D" id="3.90.180.10">
    <property type="entry name" value="Medium-chain alcohol dehydrogenases, catalytic domain"/>
    <property type="match status" value="1"/>
</dbReference>
<dbReference type="GO" id="GO:0016651">
    <property type="term" value="F:oxidoreductase activity, acting on NAD(P)H"/>
    <property type="evidence" value="ECO:0007669"/>
    <property type="project" value="TreeGrafter"/>
</dbReference>
<reference evidence="4" key="2">
    <citation type="submission" date="2020-09" db="EMBL/GenBank/DDBJ databases">
        <authorList>
            <person name="Sun Q."/>
            <person name="Zhou Y."/>
        </authorList>
    </citation>
    <scope>NUCLEOTIDE SEQUENCE</scope>
    <source>
        <strain evidence="4">CGMCC 1.12785</strain>
    </source>
</reference>
<dbReference type="InterPro" id="IPR013149">
    <property type="entry name" value="ADH-like_C"/>
</dbReference>
<dbReference type="Proteomes" id="UP000616114">
    <property type="component" value="Unassembled WGS sequence"/>
</dbReference>
<dbReference type="SUPFAM" id="SSF50129">
    <property type="entry name" value="GroES-like"/>
    <property type="match status" value="1"/>
</dbReference>
<dbReference type="SUPFAM" id="SSF51735">
    <property type="entry name" value="NAD(P)-binding Rossmann-fold domains"/>
    <property type="match status" value="1"/>
</dbReference>
<feature type="domain" description="Enoyl reductase (ER)" evidence="3">
    <location>
        <begin position="13"/>
        <end position="334"/>
    </location>
</feature>
<organism evidence="4 5">
    <name type="scientific">Sediminivirga luteola</name>
    <dbReference type="NCBI Taxonomy" id="1774748"/>
    <lineage>
        <taxon>Bacteria</taxon>
        <taxon>Bacillati</taxon>
        <taxon>Actinomycetota</taxon>
        <taxon>Actinomycetes</taxon>
        <taxon>Micrococcales</taxon>
        <taxon>Brevibacteriaceae</taxon>
        <taxon>Sediminivirga</taxon>
    </lineage>
</organism>
<accession>A0A8J2TXI1</accession>
<dbReference type="InterPro" id="IPR013154">
    <property type="entry name" value="ADH-like_N"/>
</dbReference>
<evidence type="ECO:0000256" key="2">
    <source>
        <dbReference type="ARBA" id="ARBA00023002"/>
    </source>
</evidence>
<dbReference type="AlphaFoldDB" id="A0A8J2TXI1"/>
<dbReference type="InterPro" id="IPR020843">
    <property type="entry name" value="ER"/>
</dbReference>
<comment type="caution">
    <text evidence="4">The sequence shown here is derived from an EMBL/GenBank/DDBJ whole genome shotgun (WGS) entry which is preliminary data.</text>
</comment>
<dbReference type="Gene3D" id="3.40.50.720">
    <property type="entry name" value="NAD(P)-binding Rossmann-like Domain"/>
    <property type="match status" value="1"/>
</dbReference>
<dbReference type="CDD" id="cd05276">
    <property type="entry name" value="p53_inducible_oxidoreductase"/>
    <property type="match status" value="1"/>
</dbReference>
<dbReference type="SMART" id="SM00829">
    <property type="entry name" value="PKS_ER"/>
    <property type="match status" value="1"/>
</dbReference>
<keyword evidence="2" id="KW-0560">Oxidoreductase</keyword>
<dbReference type="EMBL" id="BMFY01000005">
    <property type="protein sequence ID" value="GGA12375.1"/>
    <property type="molecule type" value="Genomic_DNA"/>
</dbReference>
<evidence type="ECO:0000313" key="4">
    <source>
        <dbReference type="EMBL" id="GGA12375.1"/>
    </source>
</evidence>
<dbReference type="NCBIfam" id="TIGR02824">
    <property type="entry name" value="quinone_pig3"/>
    <property type="match status" value="1"/>
</dbReference>
<dbReference type="Pfam" id="PF00107">
    <property type="entry name" value="ADH_zinc_N"/>
    <property type="match status" value="1"/>
</dbReference>
<proteinExistence type="predicted"/>
<dbReference type="InterPro" id="IPR036291">
    <property type="entry name" value="NAD(P)-bd_dom_sf"/>
</dbReference>
<protein>
    <submittedName>
        <fullName evidence="4">NAD(P)H quinone oxidoreductase</fullName>
    </submittedName>
</protein>
<keyword evidence="5" id="KW-1185">Reference proteome</keyword>
<dbReference type="InterPro" id="IPR011032">
    <property type="entry name" value="GroES-like_sf"/>
</dbReference>
<evidence type="ECO:0000313" key="5">
    <source>
        <dbReference type="Proteomes" id="UP000616114"/>
    </source>
</evidence>
<reference evidence="4" key="1">
    <citation type="journal article" date="2014" name="Int. J. Syst. Evol. Microbiol.">
        <title>Complete genome sequence of Corynebacterium casei LMG S-19264T (=DSM 44701T), isolated from a smear-ripened cheese.</title>
        <authorList>
            <consortium name="US DOE Joint Genome Institute (JGI-PGF)"/>
            <person name="Walter F."/>
            <person name="Albersmeier A."/>
            <person name="Kalinowski J."/>
            <person name="Ruckert C."/>
        </authorList>
    </citation>
    <scope>NUCLEOTIDE SEQUENCE</scope>
    <source>
        <strain evidence="4">CGMCC 1.12785</strain>
    </source>
</reference>
<gene>
    <name evidence="4" type="ORF">GCM10011333_14030</name>
</gene>
<keyword evidence="1" id="KW-0521">NADP</keyword>